<feature type="domain" description="HTH cro/C1-type" evidence="1">
    <location>
        <begin position="19"/>
        <end position="73"/>
    </location>
</feature>
<evidence type="ECO:0000313" key="3">
    <source>
        <dbReference type="Proteomes" id="UP000198318"/>
    </source>
</evidence>
<dbReference type="PROSITE" id="PS50943">
    <property type="entry name" value="HTH_CROC1"/>
    <property type="match status" value="1"/>
</dbReference>
<dbReference type="SUPFAM" id="SSF47413">
    <property type="entry name" value="lambda repressor-like DNA-binding domains"/>
    <property type="match status" value="1"/>
</dbReference>
<dbReference type="InterPro" id="IPR010982">
    <property type="entry name" value="Lambda_DNA-bd_dom_sf"/>
</dbReference>
<dbReference type="Pfam" id="PF19054">
    <property type="entry name" value="DUF5753"/>
    <property type="match status" value="1"/>
</dbReference>
<dbReference type="InterPro" id="IPR001387">
    <property type="entry name" value="Cro/C1-type_HTH"/>
</dbReference>
<gene>
    <name evidence="2" type="ORF">SAMN05443665_10233</name>
</gene>
<accession>A0A239LKZ2</accession>
<keyword evidence="3" id="KW-1185">Reference proteome</keyword>
<dbReference type="Gene3D" id="1.10.260.40">
    <property type="entry name" value="lambda repressor-like DNA-binding domains"/>
    <property type="match status" value="1"/>
</dbReference>
<evidence type="ECO:0000259" key="1">
    <source>
        <dbReference type="PROSITE" id="PS50943"/>
    </source>
</evidence>
<dbReference type="InterPro" id="IPR043917">
    <property type="entry name" value="DUF5753"/>
</dbReference>
<sequence>MAGTPRAGTLRSQWLGQQLRELRDSKGVLLKDAAEYLQRDTGTVSRYETGFYPIRRPDLLALLDLYGVSDPTLRQKLLNLSKDVWQKGWWDGYAGDVTGSLIDYVWLESRACHIRSYASVVVPGLLQTPAYAERAIRLDEPNATPEQVRRWHELRMTRQQILHREDPPKLSVILDESVLRRRIGARDVMKGQLALLTELAALPTVEIRVLPLSAGALASVYGSFEIFQMPEPFPEVAYTETLAGAIYTEAPDICRFIRAYDGHRAMALEPAESIEVISAIGEDET</sequence>
<dbReference type="CDD" id="cd00093">
    <property type="entry name" value="HTH_XRE"/>
    <property type="match status" value="1"/>
</dbReference>
<dbReference type="OrthoDB" id="5177725at2"/>
<evidence type="ECO:0000313" key="2">
    <source>
        <dbReference type="EMBL" id="SNT30558.1"/>
    </source>
</evidence>
<dbReference type="RefSeq" id="WP_089328198.1">
    <property type="nucleotide sequence ID" value="NZ_FZOR01000023.1"/>
</dbReference>
<dbReference type="Proteomes" id="UP000198318">
    <property type="component" value="Unassembled WGS sequence"/>
</dbReference>
<protein>
    <submittedName>
        <fullName evidence="2">Helix-turn-helix domain-containing protein</fullName>
    </submittedName>
</protein>
<dbReference type="EMBL" id="FZOR01000023">
    <property type="protein sequence ID" value="SNT30558.1"/>
    <property type="molecule type" value="Genomic_DNA"/>
</dbReference>
<organism evidence="2 3">
    <name type="scientific">Actinomadura meyerae</name>
    <dbReference type="NCBI Taxonomy" id="240840"/>
    <lineage>
        <taxon>Bacteria</taxon>
        <taxon>Bacillati</taxon>
        <taxon>Actinomycetota</taxon>
        <taxon>Actinomycetes</taxon>
        <taxon>Streptosporangiales</taxon>
        <taxon>Thermomonosporaceae</taxon>
        <taxon>Actinomadura</taxon>
    </lineage>
</organism>
<dbReference type="Pfam" id="PF13560">
    <property type="entry name" value="HTH_31"/>
    <property type="match status" value="1"/>
</dbReference>
<name>A0A239LKZ2_9ACTN</name>
<proteinExistence type="predicted"/>
<reference evidence="2 3" key="1">
    <citation type="submission" date="2017-06" db="EMBL/GenBank/DDBJ databases">
        <authorList>
            <person name="Kim H.J."/>
            <person name="Triplett B.A."/>
        </authorList>
    </citation>
    <scope>NUCLEOTIDE SEQUENCE [LARGE SCALE GENOMIC DNA]</scope>
    <source>
        <strain evidence="2 3">DSM 44715</strain>
    </source>
</reference>
<dbReference type="SMART" id="SM00530">
    <property type="entry name" value="HTH_XRE"/>
    <property type="match status" value="1"/>
</dbReference>
<dbReference type="GO" id="GO:0003677">
    <property type="term" value="F:DNA binding"/>
    <property type="evidence" value="ECO:0007669"/>
    <property type="project" value="InterPro"/>
</dbReference>
<dbReference type="AlphaFoldDB" id="A0A239LKZ2"/>